<dbReference type="Proteomes" id="UP001597169">
    <property type="component" value="Unassembled WGS sequence"/>
</dbReference>
<name>A0ABW3PX58_9BACL</name>
<dbReference type="PROSITE" id="PS00211">
    <property type="entry name" value="ABC_TRANSPORTER_1"/>
    <property type="match status" value="1"/>
</dbReference>
<dbReference type="GO" id="GO:0005524">
    <property type="term" value="F:ATP binding"/>
    <property type="evidence" value="ECO:0007669"/>
    <property type="project" value="UniProtKB-KW"/>
</dbReference>
<evidence type="ECO:0000256" key="2">
    <source>
        <dbReference type="ARBA" id="ARBA00022448"/>
    </source>
</evidence>
<dbReference type="NCBIfam" id="TIGR01727">
    <property type="entry name" value="oligo_HPY"/>
    <property type="match status" value="1"/>
</dbReference>
<dbReference type="SMART" id="SM00382">
    <property type="entry name" value="AAA"/>
    <property type="match status" value="1"/>
</dbReference>
<gene>
    <name evidence="6" type="ORF">ACFQ3J_08320</name>
</gene>
<dbReference type="PROSITE" id="PS50893">
    <property type="entry name" value="ABC_TRANSPORTER_2"/>
    <property type="match status" value="1"/>
</dbReference>
<dbReference type="RefSeq" id="WP_251583610.1">
    <property type="nucleotide sequence ID" value="NZ_JBHTKX010000001.1"/>
</dbReference>
<dbReference type="Pfam" id="PF00005">
    <property type="entry name" value="ABC_tran"/>
    <property type="match status" value="1"/>
</dbReference>
<evidence type="ECO:0000313" key="6">
    <source>
        <dbReference type="EMBL" id="MFD1128174.1"/>
    </source>
</evidence>
<feature type="domain" description="ABC transporter" evidence="5">
    <location>
        <begin position="19"/>
        <end position="269"/>
    </location>
</feature>
<dbReference type="InterPro" id="IPR003439">
    <property type="entry name" value="ABC_transporter-like_ATP-bd"/>
</dbReference>
<dbReference type="PANTHER" id="PTHR43776">
    <property type="entry name" value="TRANSPORT ATP-BINDING PROTEIN"/>
    <property type="match status" value="1"/>
</dbReference>
<dbReference type="InterPro" id="IPR003593">
    <property type="entry name" value="AAA+_ATPase"/>
</dbReference>
<dbReference type="CDD" id="cd03257">
    <property type="entry name" value="ABC_NikE_OppD_transporters"/>
    <property type="match status" value="1"/>
</dbReference>
<comment type="similarity">
    <text evidence="1">Belongs to the ABC transporter superfamily.</text>
</comment>
<comment type="caution">
    <text evidence="6">The sequence shown here is derived from an EMBL/GenBank/DDBJ whole genome shotgun (WGS) entry which is preliminary data.</text>
</comment>
<keyword evidence="4 6" id="KW-0067">ATP-binding</keyword>
<dbReference type="EMBL" id="JBHTKX010000001">
    <property type="protein sequence ID" value="MFD1128174.1"/>
    <property type="molecule type" value="Genomic_DNA"/>
</dbReference>
<dbReference type="InterPro" id="IPR050319">
    <property type="entry name" value="ABC_transp_ATP-bind"/>
</dbReference>
<reference evidence="7" key="1">
    <citation type="journal article" date="2019" name="Int. J. Syst. Evol. Microbiol.">
        <title>The Global Catalogue of Microorganisms (GCM) 10K type strain sequencing project: providing services to taxonomists for standard genome sequencing and annotation.</title>
        <authorList>
            <consortium name="The Broad Institute Genomics Platform"/>
            <consortium name="The Broad Institute Genome Sequencing Center for Infectious Disease"/>
            <person name="Wu L."/>
            <person name="Ma J."/>
        </authorList>
    </citation>
    <scope>NUCLEOTIDE SEQUENCE [LARGE SCALE GENOMIC DNA]</scope>
    <source>
        <strain evidence="7">CCUG 53519</strain>
    </source>
</reference>
<evidence type="ECO:0000256" key="3">
    <source>
        <dbReference type="ARBA" id="ARBA00022741"/>
    </source>
</evidence>
<sequence length="354" mass="39331">MSTIQMNKKENIKAATPLLQLEAVHKYYSIKKGVFSKTIGHIKAVDGVNLTVFPGETVGLVGESGCGKSTLGRSIVKLEEVSKGKVLFEGKDIAPLPLGAVRGVRRDLQMIFQDPYSSLNPRKRIVDLMTEPLKVLRGMTDAEAIQQTSWLMEIVGLPLSSLGKYPHEFSGGQRQRIGIARAVALKPKLIVCDEPVSALDVSIQAQILNLLKDLQQEFSLTYLFIGHGLGSVKYMSDRIAVMYLGKIVEFASAKALFHRPKHPYTKALLDAYPVPNPHLRNKERILLQGDVPSPSAPPAGCRFHTRCPLANNKCKEEEPLLTENRSDPDHHYACHYPLVSNEIERSSEERLIYV</sequence>
<accession>A0ABW3PX58</accession>
<dbReference type="Pfam" id="PF08352">
    <property type="entry name" value="oligo_HPY"/>
    <property type="match status" value="1"/>
</dbReference>
<dbReference type="InterPro" id="IPR027417">
    <property type="entry name" value="P-loop_NTPase"/>
</dbReference>
<dbReference type="PANTHER" id="PTHR43776:SF7">
    <property type="entry name" value="D,D-DIPEPTIDE TRANSPORT ATP-BINDING PROTEIN DDPF-RELATED"/>
    <property type="match status" value="1"/>
</dbReference>
<proteinExistence type="inferred from homology"/>
<organism evidence="6 7">
    <name type="scientific">Paenibacillus provencensis</name>
    <dbReference type="NCBI Taxonomy" id="441151"/>
    <lineage>
        <taxon>Bacteria</taxon>
        <taxon>Bacillati</taxon>
        <taxon>Bacillota</taxon>
        <taxon>Bacilli</taxon>
        <taxon>Bacillales</taxon>
        <taxon>Paenibacillaceae</taxon>
        <taxon>Paenibacillus</taxon>
    </lineage>
</organism>
<protein>
    <submittedName>
        <fullName evidence="6">ABC transporter ATP-binding protein</fullName>
    </submittedName>
</protein>
<keyword evidence="2" id="KW-0813">Transport</keyword>
<evidence type="ECO:0000256" key="4">
    <source>
        <dbReference type="ARBA" id="ARBA00022840"/>
    </source>
</evidence>
<evidence type="ECO:0000313" key="7">
    <source>
        <dbReference type="Proteomes" id="UP001597169"/>
    </source>
</evidence>
<keyword evidence="7" id="KW-1185">Reference proteome</keyword>
<dbReference type="SUPFAM" id="SSF52540">
    <property type="entry name" value="P-loop containing nucleoside triphosphate hydrolases"/>
    <property type="match status" value="1"/>
</dbReference>
<evidence type="ECO:0000256" key="1">
    <source>
        <dbReference type="ARBA" id="ARBA00005417"/>
    </source>
</evidence>
<dbReference type="InterPro" id="IPR013563">
    <property type="entry name" value="Oligopep_ABC_C"/>
</dbReference>
<dbReference type="InterPro" id="IPR017871">
    <property type="entry name" value="ABC_transporter-like_CS"/>
</dbReference>
<evidence type="ECO:0000259" key="5">
    <source>
        <dbReference type="PROSITE" id="PS50893"/>
    </source>
</evidence>
<dbReference type="Gene3D" id="3.40.50.300">
    <property type="entry name" value="P-loop containing nucleotide triphosphate hydrolases"/>
    <property type="match status" value="1"/>
</dbReference>
<keyword evidence="3" id="KW-0547">Nucleotide-binding</keyword>